<comment type="caution">
    <text evidence="2">The sequence shown here is derived from an EMBL/GenBank/DDBJ whole genome shotgun (WGS) entry which is preliminary data.</text>
</comment>
<feature type="compositionally biased region" description="Polar residues" evidence="1">
    <location>
        <begin position="454"/>
        <end position="467"/>
    </location>
</feature>
<dbReference type="RefSeq" id="XP_020133753.1">
    <property type="nucleotide sequence ID" value="XM_020277893.1"/>
</dbReference>
<feature type="compositionally biased region" description="Polar residues" evidence="1">
    <location>
        <begin position="276"/>
        <end position="309"/>
    </location>
</feature>
<feature type="compositionally biased region" description="Basic and acidic residues" evidence="1">
    <location>
        <begin position="399"/>
        <end position="412"/>
    </location>
</feature>
<feature type="compositionally biased region" description="Polar residues" evidence="1">
    <location>
        <begin position="73"/>
        <end position="91"/>
    </location>
</feature>
<feature type="compositionally biased region" description="Basic and acidic residues" evidence="1">
    <location>
        <begin position="564"/>
        <end position="577"/>
    </location>
</feature>
<feature type="compositionally biased region" description="Polar residues" evidence="1">
    <location>
        <begin position="513"/>
        <end position="530"/>
    </location>
</feature>
<evidence type="ECO:0000256" key="1">
    <source>
        <dbReference type="SAM" id="MobiDB-lite"/>
    </source>
</evidence>
<reference evidence="2 3" key="1">
    <citation type="submission" date="2016-10" db="EMBL/GenBank/DDBJ databases">
        <title>Proteomics and genomics reveal pathogen-plant mechanisms compatible with a hemibiotrophic lifestyle of Diplodia corticola.</title>
        <authorList>
            <person name="Fernandes I."/>
            <person name="De Jonge R."/>
            <person name="Van De Peer Y."/>
            <person name="Devreese B."/>
            <person name="Alves A."/>
            <person name="Esteves A.C."/>
        </authorList>
    </citation>
    <scope>NUCLEOTIDE SEQUENCE [LARGE SCALE GENOMIC DNA]</scope>
    <source>
        <strain evidence="2 3">CBS 112549</strain>
    </source>
</reference>
<evidence type="ECO:0000313" key="2">
    <source>
        <dbReference type="EMBL" id="OJD37638.1"/>
    </source>
</evidence>
<feature type="region of interest" description="Disordered" evidence="1">
    <location>
        <begin position="1"/>
        <end position="175"/>
    </location>
</feature>
<feature type="compositionally biased region" description="Polar residues" evidence="1">
    <location>
        <begin position="42"/>
        <end position="52"/>
    </location>
</feature>
<feature type="compositionally biased region" description="Low complexity" evidence="1">
    <location>
        <begin position="264"/>
        <end position="275"/>
    </location>
</feature>
<feature type="region of interest" description="Disordered" evidence="1">
    <location>
        <begin position="233"/>
        <end position="423"/>
    </location>
</feature>
<feature type="compositionally biased region" description="Polar residues" evidence="1">
    <location>
        <begin position="358"/>
        <end position="375"/>
    </location>
</feature>
<feature type="compositionally biased region" description="Polar residues" evidence="1">
    <location>
        <begin position="98"/>
        <end position="110"/>
    </location>
</feature>
<organism evidence="2 3">
    <name type="scientific">Diplodia corticola</name>
    <dbReference type="NCBI Taxonomy" id="236234"/>
    <lineage>
        <taxon>Eukaryota</taxon>
        <taxon>Fungi</taxon>
        <taxon>Dikarya</taxon>
        <taxon>Ascomycota</taxon>
        <taxon>Pezizomycotina</taxon>
        <taxon>Dothideomycetes</taxon>
        <taxon>Dothideomycetes incertae sedis</taxon>
        <taxon>Botryosphaeriales</taxon>
        <taxon>Botryosphaeriaceae</taxon>
        <taxon>Diplodia</taxon>
    </lineage>
</organism>
<accession>A0A1J9R7W0</accession>
<feature type="compositionally biased region" description="Basic and acidic residues" evidence="1">
    <location>
        <begin position="143"/>
        <end position="163"/>
    </location>
</feature>
<feature type="region of interest" description="Disordered" evidence="1">
    <location>
        <begin position="440"/>
        <end position="729"/>
    </location>
</feature>
<feature type="compositionally biased region" description="Low complexity" evidence="1">
    <location>
        <begin position="672"/>
        <end position="691"/>
    </location>
</feature>
<dbReference type="EMBL" id="MNUE01000006">
    <property type="protein sequence ID" value="OJD37638.1"/>
    <property type="molecule type" value="Genomic_DNA"/>
</dbReference>
<dbReference type="Proteomes" id="UP000183809">
    <property type="component" value="Unassembled WGS sequence"/>
</dbReference>
<name>A0A1J9R7W0_9PEZI</name>
<sequence length="749" mass="82261">MVRNIIEDSDDEGGFGALSPVASRDSSPAPAHPPNEKIPAYSQKSLPGTGSTEELRREIAAAHEDVIAKSAAPNGTTNSPDSTTRWDSPTGSHKRKSTLSSLDSHATSQTKRPDRRKSTRTYGRSDRGDYSLFGEGENAFEFMKQDETVRRRSDRGDCAHQNEDEPPPQTSGEYSAVNQATLPTMPSFLQEDFAGHEPAVMFPMAMSSTIPEATLDQERLLEAARAEYQQNQYHNSPRIAASKFIENPSVSWSDSLEGNERAMRSSQNSSRKSQQPHPGSTNRSQSLRPNESQEVGPQPLNNESNSFPTPRSRVAAKRSCSRTYQSDYDELGERDELGGDPLPDISIASLRQERQSQIEDSPTKSQRAVDQSIQESIRAVRASKAKKERETSTSDALNSEDRAIGLPKERYVPRPSRSRSIRSPMVEPAYSVIPEEAAKLKTKRRKTGDVITVQGHNNTQPESTFTKETIAPATEESAAPPVDVPLSASEKTQIDAPRQKRKRGRPPRKRQAEANNTISDEQHVTSMTEESQIDEVDKRHQVMPSASENQDPEELVTHTGQLLHDPDFRDDGLHERLPSPVVQPSPASPARAVGEVQQVEEPKQKRRGRGRPRSTQNKVRGPAATDVDELRTAVEAPPYNENEKCQEMQPNAGLEDGKSHDLQKTEEDVEEATLGTAGNAGTADDAAPALGSSRSSEEPSEQHEVGANQKVAIKGGSAEPSPLRKGKVPVRVGLSRKARIAPLLKIVRK</sequence>
<dbReference type="GeneID" id="31018154"/>
<proteinExistence type="predicted"/>
<keyword evidence="3" id="KW-1185">Reference proteome</keyword>
<feature type="compositionally biased region" description="Basic and acidic residues" evidence="1">
    <location>
        <begin position="695"/>
        <end position="704"/>
    </location>
</feature>
<dbReference type="OrthoDB" id="5404794at2759"/>
<gene>
    <name evidence="2" type="ORF">BKCO1_600026</name>
</gene>
<evidence type="ECO:0000313" key="3">
    <source>
        <dbReference type="Proteomes" id="UP000183809"/>
    </source>
</evidence>
<feature type="compositionally biased region" description="Basic and acidic residues" evidence="1">
    <location>
        <begin position="53"/>
        <end position="67"/>
    </location>
</feature>
<protein>
    <submittedName>
        <fullName evidence="2">Vacuolar protein sorting-associated protein 11 like</fullName>
    </submittedName>
</protein>
<dbReference type="AlphaFoldDB" id="A0A1J9R7W0"/>
<feature type="compositionally biased region" description="Basic and acidic residues" evidence="1">
    <location>
        <begin position="655"/>
        <end position="666"/>
    </location>
</feature>
<feature type="compositionally biased region" description="Basic residues" evidence="1">
    <location>
        <begin position="499"/>
        <end position="509"/>
    </location>
</feature>